<dbReference type="Proteomes" id="UP000479710">
    <property type="component" value="Unassembled WGS sequence"/>
</dbReference>
<dbReference type="PANTHER" id="PTHR11461">
    <property type="entry name" value="SERINE PROTEASE INHIBITOR, SERPIN"/>
    <property type="match status" value="1"/>
</dbReference>
<feature type="compositionally biased region" description="Basic residues" evidence="3">
    <location>
        <begin position="1"/>
        <end position="12"/>
    </location>
</feature>
<dbReference type="InterPro" id="IPR036186">
    <property type="entry name" value="Serpin_sf"/>
</dbReference>
<organism evidence="5 6">
    <name type="scientific">Oryza meyeriana var. granulata</name>
    <dbReference type="NCBI Taxonomy" id="110450"/>
    <lineage>
        <taxon>Eukaryota</taxon>
        <taxon>Viridiplantae</taxon>
        <taxon>Streptophyta</taxon>
        <taxon>Embryophyta</taxon>
        <taxon>Tracheophyta</taxon>
        <taxon>Spermatophyta</taxon>
        <taxon>Magnoliopsida</taxon>
        <taxon>Liliopsida</taxon>
        <taxon>Poales</taxon>
        <taxon>Poaceae</taxon>
        <taxon>BOP clade</taxon>
        <taxon>Oryzoideae</taxon>
        <taxon>Oryzeae</taxon>
        <taxon>Oryzinae</taxon>
        <taxon>Oryza</taxon>
        <taxon>Oryza meyeriana</taxon>
    </lineage>
</organism>
<evidence type="ECO:0000256" key="2">
    <source>
        <dbReference type="RuleBase" id="RU000411"/>
    </source>
</evidence>
<gene>
    <name evidence="5" type="ORF">E2562_034532</name>
</gene>
<name>A0A6G1CAJ1_9ORYZ</name>
<evidence type="ECO:0000256" key="3">
    <source>
        <dbReference type="SAM" id="MobiDB-lite"/>
    </source>
</evidence>
<proteinExistence type="inferred from homology"/>
<keyword evidence="6" id="KW-1185">Reference proteome</keyword>
<dbReference type="OrthoDB" id="1063785at2759"/>
<dbReference type="InterPro" id="IPR023796">
    <property type="entry name" value="Serpin_dom"/>
</dbReference>
<dbReference type="EMBL" id="SPHZ02000010">
    <property type="protein sequence ID" value="KAF0897222.1"/>
    <property type="molecule type" value="Genomic_DNA"/>
</dbReference>
<dbReference type="SMART" id="SM00093">
    <property type="entry name" value="SERPIN"/>
    <property type="match status" value="1"/>
</dbReference>
<evidence type="ECO:0000256" key="1">
    <source>
        <dbReference type="ARBA" id="ARBA00009500"/>
    </source>
</evidence>
<evidence type="ECO:0000313" key="5">
    <source>
        <dbReference type="EMBL" id="KAF0897222.1"/>
    </source>
</evidence>
<dbReference type="SUPFAM" id="SSF56574">
    <property type="entry name" value="Serpins"/>
    <property type="match status" value="1"/>
</dbReference>
<dbReference type="Pfam" id="PF00079">
    <property type="entry name" value="Serpin"/>
    <property type="match status" value="1"/>
</dbReference>
<dbReference type="InterPro" id="IPR000215">
    <property type="entry name" value="Serpin_fam"/>
</dbReference>
<comment type="similarity">
    <text evidence="1 2">Belongs to the serpin family.</text>
</comment>
<dbReference type="Gene3D" id="3.30.497.10">
    <property type="entry name" value="Antithrombin, subunit I, domain 2"/>
    <property type="match status" value="2"/>
</dbReference>
<protein>
    <recommendedName>
        <fullName evidence="4">Serpin domain-containing protein</fullName>
    </recommendedName>
</protein>
<evidence type="ECO:0000259" key="4">
    <source>
        <dbReference type="SMART" id="SM00093"/>
    </source>
</evidence>
<reference evidence="5 6" key="1">
    <citation type="submission" date="2019-11" db="EMBL/GenBank/DDBJ databases">
        <title>Whole genome sequence of Oryza granulata.</title>
        <authorList>
            <person name="Li W."/>
        </authorList>
    </citation>
    <scope>NUCLEOTIDE SEQUENCE [LARGE SCALE GENOMIC DNA]</scope>
    <source>
        <strain evidence="6">cv. Menghai</strain>
        <tissue evidence="5">Leaf</tissue>
    </source>
</reference>
<dbReference type="AlphaFoldDB" id="A0A6G1CAJ1"/>
<dbReference type="Gene3D" id="2.30.39.10">
    <property type="entry name" value="Alpha-1-antitrypsin, domain 1"/>
    <property type="match status" value="1"/>
</dbReference>
<evidence type="ECO:0000313" key="6">
    <source>
        <dbReference type="Proteomes" id="UP000479710"/>
    </source>
</evidence>
<dbReference type="GO" id="GO:0004867">
    <property type="term" value="F:serine-type endopeptidase inhibitor activity"/>
    <property type="evidence" value="ECO:0007669"/>
    <property type="project" value="InterPro"/>
</dbReference>
<dbReference type="GO" id="GO:0005615">
    <property type="term" value="C:extracellular space"/>
    <property type="evidence" value="ECO:0007669"/>
    <property type="project" value="InterPro"/>
</dbReference>
<accession>A0A6G1CAJ1</accession>
<feature type="domain" description="Serpin" evidence="4">
    <location>
        <begin position="48"/>
        <end position="367"/>
    </location>
</feature>
<dbReference type="InterPro" id="IPR042185">
    <property type="entry name" value="Serpin_sf_2"/>
</dbReference>
<feature type="region of interest" description="Disordered" evidence="3">
    <location>
        <begin position="1"/>
        <end position="35"/>
    </location>
</feature>
<sequence length="381" mass="40908">MGAKTKASKKSRHGESRFATERPPPIAGEKSRMCQTPPSCAGLTELALRLARMIPATGDEGGNLVFSPLSVYAALALVATGAGGDTLSELLGVLGVASDDELDSRVGRLAGQALADRSSTGGPRVSFVSGVWHDMSRTLTPSFQYAAVRSFMAEARAVDFRKQFHRLEGTDVDARFMQSFRRHYIACHDGFKVLRLPYEEGQPASPPSLFSMCIFLPDARDGLRDLLDEIASTPAFLQANLPTKTVQVGEFMLPKFKLTFSDDIAGVLHGLGLEVTFSNKADFSTMVEDDGSGRTLSMKNLIHRAVIEVNEEGTEAAAITGGTMCGATMSKRPPPVLVDFVADHPFAFFVIEETSGAVVFAGRVLDPSSTPGALDHDITFE</sequence>
<dbReference type="InterPro" id="IPR042178">
    <property type="entry name" value="Serpin_sf_1"/>
</dbReference>
<dbReference type="PANTHER" id="PTHR11461:SF313">
    <property type="entry name" value="SERPIN-Z5-RELATED"/>
    <property type="match status" value="1"/>
</dbReference>
<comment type="caution">
    <text evidence="5">The sequence shown here is derived from an EMBL/GenBank/DDBJ whole genome shotgun (WGS) entry which is preliminary data.</text>
</comment>